<protein>
    <submittedName>
        <fullName evidence="4">DNA polymerase ligase-domain-containing protein</fullName>
    </submittedName>
</protein>
<dbReference type="InterPro" id="IPR014144">
    <property type="entry name" value="LigD_PE_domain"/>
</dbReference>
<name>A0AAJ0HTN1_9PEZI</name>
<keyword evidence="4" id="KW-0436">Ligase</keyword>
<comment type="caution">
    <text evidence="4">The sequence shown here is derived from an EMBL/GenBank/DDBJ whole genome shotgun (WGS) entry which is preliminary data.</text>
</comment>
<organism evidence="4 5">
    <name type="scientific">Lasiosphaeria hispida</name>
    <dbReference type="NCBI Taxonomy" id="260671"/>
    <lineage>
        <taxon>Eukaryota</taxon>
        <taxon>Fungi</taxon>
        <taxon>Dikarya</taxon>
        <taxon>Ascomycota</taxon>
        <taxon>Pezizomycotina</taxon>
        <taxon>Sordariomycetes</taxon>
        <taxon>Sordariomycetidae</taxon>
        <taxon>Sordariales</taxon>
        <taxon>Lasiosphaeriaceae</taxon>
        <taxon>Lasiosphaeria</taxon>
    </lineage>
</organism>
<dbReference type="PANTHER" id="PTHR39465">
    <property type="entry name" value="DNA LIGASE D, 3'-PHOSPHOESTERASE DOMAIN"/>
    <property type="match status" value="1"/>
</dbReference>
<feature type="region of interest" description="Disordered" evidence="2">
    <location>
        <begin position="267"/>
        <end position="309"/>
    </location>
</feature>
<feature type="region of interest" description="Disordered" evidence="2">
    <location>
        <begin position="395"/>
        <end position="419"/>
    </location>
</feature>
<evidence type="ECO:0000313" key="4">
    <source>
        <dbReference type="EMBL" id="KAK3362680.1"/>
    </source>
</evidence>
<accession>A0AAJ0HTN1</accession>
<sequence length="455" mass="50070">MASDRSISSSPELVPNPSIKKRNLEWRLSPPPLKRQRQQPPAEDGNTSKKPPPTTTPQPSTSALIESQTITITDHAAHFAPLLSHATLDPYPAHTSRLPIHTYQSLYASSLHSSAGAHFVIHQHDHPVAGTHYDLRLQINGTSSASWAVMYGLPGDPNGARQNRNATETRVHCLWNHLIETAGAETGSLLLWDTGTYAVLPRRSKHAPAVDPESGSEEEGEQSQGETEQERLRAAFAARKIRLRLDGARLPRGYVVNLRLTKGEDAAGRAKALRAAEGKGSRKRRRAGGVKGKPLETSSSSEGTSDDEVFDGDAVAKTAARGKEQADKLSAMERELRELEDEEVRRTNAYTGASNTIGSVYQRRWYLSLDRTASGFVKRQKGGAIVWEKEGDGKAKVETGQEERETPYPRLDHPFYVRGPDHERSVITGRLSADVLRDEGVKGFVGRKGWRPVLK</sequence>
<dbReference type="EMBL" id="JAUIQD010000001">
    <property type="protein sequence ID" value="KAK3362680.1"/>
    <property type="molecule type" value="Genomic_DNA"/>
</dbReference>
<dbReference type="GO" id="GO:0016874">
    <property type="term" value="F:ligase activity"/>
    <property type="evidence" value="ECO:0007669"/>
    <property type="project" value="UniProtKB-KW"/>
</dbReference>
<feature type="region of interest" description="Disordered" evidence="2">
    <location>
        <begin position="1"/>
        <end position="62"/>
    </location>
</feature>
<feature type="region of interest" description="Disordered" evidence="2">
    <location>
        <begin position="203"/>
        <end position="230"/>
    </location>
</feature>
<evidence type="ECO:0000259" key="3">
    <source>
        <dbReference type="Pfam" id="PF13298"/>
    </source>
</evidence>
<keyword evidence="5" id="KW-1185">Reference proteome</keyword>
<dbReference type="Proteomes" id="UP001275084">
    <property type="component" value="Unassembled WGS sequence"/>
</dbReference>
<feature type="compositionally biased region" description="Basic and acidic residues" evidence="2">
    <location>
        <begin position="267"/>
        <end position="280"/>
    </location>
</feature>
<gene>
    <name evidence="4" type="ORF">B0T25DRAFT_627063</name>
</gene>
<evidence type="ECO:0000313" key="5">
    <source>
        <dbReference type="Proteomes" id="UP001275084"/>
    </source>
</evidence>
<feature type="coiled-coil region" evidence="1">
    <location>
        <begin position="322"/>
        <end position="349"/>
    </location>
</feature>
<reference evidence="4" key="1">
    <citation type="journal article" date="2023" name="Mol. Phylogenet. Evol.">
        <title>Genome-scale phylogeny and comparative genomics of the fungal order Sordariales.</title>
        <authorList>
            <person name="Hensen N."/>
            <person name="Bonometti L."/>
            <person name="Westerberg I."/>
            <person name="Brannstrom I.O."/>
            <person name="Guillou S."/>
            <person name="Cros-Aarteil S."/>
            <person name="Calhoun S."/>
            <person name="Haridas S."/>
            <person name="Kuo A."/>
            <person name="Mondo S."/>
            <person name="Pangilinan J."/>
            <person name="Riley R."/>
            <person name="LaButti K."/>
            <person name="Andreopoulos B."/>
            <person name="Lipzen A."/>
            <person name="Chen C."/>
            <person name="Yan M."/>
            <person name="Daum C."/>
            <person name="Ng V."/>
            <person name="Clum A."/>
            <person name="Steindorff A."/>
            <person name="Ohm R.A."/>
            <person name="Martin F."/>
            <person name="Silar P."/>
            <person name="Natvig D.O."/>
            <person name="Lalanne C."/>
            <person name="Gautier V."/>
            <person name="Ament-Velasquez S.L."/>
            <person name="Kruys A."/>
            <person name="Hutchinson M.I."/>
            <person name="Powell A.J."/>
            <person name="Barry K."/>
            <person name="Miller A.N."/>
            <person name="Grigoriev I.V."/>
            <person name="Debuchy R."/>
            <person name="Gladieux P."/>
            <person name="Hiltunen Thoren M."/>
            <person name="Johannesson H."/>
        </authorList>
    </citation>
    <scope>NUCLEOTIDE SEQUENCE</scope>
    <source>
        <strain evidence="4">CBS 955.72</strain>
    </source>
</reference>
<dbReference type="PANTHER" id="PTHR39465:SF1">
    <property type="entry name" value="DNA LIGASE D 3'-PHOSPHOESTERASE DOMAIN-CONTAINING PROTEIN"/>
    <property type="match status" value="1"/>
</dbReference>
<feature type="compositionally biased region" description="Polar residues" evidence="2">
    <location>
        <begin position="1"/>
        <end position="11"/>
    </location>
</feature>
<dbReference type="AlphaFoldDB" id="A0AAJ0HTN1"/>
<evidence type="ECO:0000256" key="2">
    <source>
        <dbReference type="SAM" id="MobiDB-lite"/>
    </source>
</evidence>
<feature type="domain" description="DNA ligase D 3'-phosphoesterase" evidence="3">
    <location>
        <begin position="122"/>
        <end position="256"/>
    </location>
</feature>
<proteinExistence type="predicted"/>
<dbReference type="Pfam" id="PF13298">
    <property type="entry name" value="LigD_N"/>
    <property type="match status" value="1"/>
</dbReference>
<evidence type="ECO:0000256" key="1">
    <source>
        <dbReference type="SAM" id="Coils"/>
    </source>
</evidence>
<keyword evidence="1" id="KW-0175">Coiled coil</keyword>
<reference evidence="4" key="2">
    <citation type="submission" date="2023-06" db="EMBL/GenBank/DDBJ databases">
        <authorList>
            <consortium name="Lawrence Berkeley National Laboratory"/>
            <person name="Haridas S."/>
            <person name="Hensen N."/>
            <person name="Bonometti L."/>
            <person name="Westerberg I."/>
            <person name="Brannstrom I.O."/>
            <person name="Guillou S."/>
            <person name="Cros-Aarteil S."/>
            <person name="Calhoun S."/>
            <person name="Kuo A."/>
            <person name="Mondo S."/>
            <person name="Pangilinan J."/>
            <person name="Riley R."/>
            <person name="Labutti K."/>
            <person name="Andreopoulos B."/>
            <person name="Lipzen A."/>
            <person name="Chen C."/>
            <person name="Yanf M."/>
            <person name="Daum C."/>
            <person name="Ng V."/>
            <person name="Clum A."/>
            <person name="Steindorff A."/>
            <person name="Ohm R."/>
            <person name="Martin F."/>
            <person name="Silar P."/>
            <person name="Natvig D."/>
            <person name="Lalanne C."/>
            <person name="Gautier V."/>
            <person name="Ament-Velasquez S.L."/>
            <person name="Kruys A."/>
            <person name="Hutchinson M.I."/>
            <person name="Powell A.J."/>
            <person name="Barry K."/>
            <person name="Miller A.N."/>
            <person name="Grigoriev I.V."/>
            <person name="Debuchy R."/>
            <person name="Gladieux P."/>
            <person name="Thoren M.H."/>
            <person name="Johannesson H."/>
        </authorList>
    </citation>
    <scope>NUCLEOTIDE SEQUENCE</scope>
    <source>
        <strain evidence="4">CBS 955.72</strain>
    </source>
</reference>